<evidence type="ECO:0000313" key="3">
    <source>
        <dbReference type="Proteomes" id="UP000027986"/>
    </source>
</evidence>
<dbReference type="KEGG" id="dni:HX89_03340"/>
<feature type="transmembrane region" description="Helical" evidence="1">
    <location>
        <begin position="42"/>
        <end position="61"/>
    </location>
</feature>
<feature type="transmembrane region" description="Helical" evidence="1">
    <location>
        <begin position="14"/>
        <end position="36"/>
    </location>
</feature>
<name>A0A075JFU1_9MICO</name>
<dbReference type="Pfam" id="PF10745">
    <property type="entry name" value="DUF2530"/>
    <property type="match status" value="1"/>
</dbReference>
<dbReference type="Proteomes" id="UP000027986">
    <property type="component" value="Chromosome"/>
</dbReference>
<reference evidence="2 3" key="1">
    <citation type="submission" date="2014-07" db="EMBL/GenBank/DDBJ databases">
        <title>Genome Sequencing of Dermacoccus nishinomiyaensis.</title>
        <authorList>
            <person name="Hong K.W."/>
            <person name="Chan K.G."/>
        </authorList>
    </citation>
    <scope>NUCLEOTIDE SEQUENCE [LARGE SCALE GENOMIC DNA]</scope>
    <source>
        <strain evidence="2 3">M25</strain>
    </source>
</reference>
<dbReference type="InterPro" id="IPR019681">
    <property type="entry name" value="DUF2530"/>
</dbReference>
<keyword evidence="3" id="KW-1185">Reference proteome</keyword>
<organism evidence="2 3">
    <name type="scientific">Dermacoccus nishinomiyaensis</name>
    <dbReference type="NCBI Taxonomy" id="1274"/>
    <lineage>
        <taxon>Bacteria</taxon>
        <taxon>Bacillati</taxon>
        <taxon>Actinomycetota</taxon>
        <taxon>Actinomycetes</taxon>
        <taxon>Micrococcales</taxon>
        <taxon>Dermacoccaceae</taxon>
        <taxon>Dermacoccus</taxon>
    </lineage>
</organism>
<evidence type="ECO:0000256" key="1">
    <source>
        <dbReference type="SAM" id="Phobius"/>
    </source>
</evidence>
<dbReference type="EMBL" id="CP008889">
    <property type="protein sequence ID" value="AIF40147.1"/>
    <property type="molecule type" value="Genomic_DNA"/>
</dbReference>
<evidence type="ECO:0008006" key="4">
    <source>
        <dbReference type="Google" id="ProtNLM"/>
    </source>
</evidence>
<keyword evidence="1" id="KW-1133">Transmembrane helix</keyword>
<gene>
    <name evidence="2" type="ORF">HX89_03340</name>
</gene>
<dbReference type="HOGENOM" id="CLU_150710_4_1_11"/>
<accession>A0A075JFU1</accession>
<dbReference type="AlphaFoldDB" id="A0A075JFU1"/>
<evidence type="ECO:0000313" key="2">
    <source>
        <dbReference type="EMBL" id="AIF40147.1"/>
    </source>
</evidence>
<keyword evidence="1" id="KW-0472">Membrane</keyword>
<dbReference type="eggNOG" id="ENOG5033FKC">
    <property type="taxonomic scope" value="Bacteria"/>
</dbReference>
<keyword evidence="1" id="KW-0812">Transmembrane</keyword>
<sequence>MPKPQPLHVDTPKVILVGVACWVVMLVVTLLVPALHTGERDWWPWTCVAGAVLGLMGWAYVRRGRGNAEAA</sequence>
<protein>
    <recommendedName>
        <fullName evidence="4">DUF2530 domain-containing protein</fullName>
    </recommendedName>
</protein>
<proteinExistence type="predicted"/>